<dbReference type="STRING" id="1605367.AFM12_16755"/>
<organism evidence="3 4">
    <name type="scientific">Jiulongibacter sediminis</name>
    <dbReference type="NCBI Taxonomy" id="1605367"/>
    <lineage>
        <taxon>Bacteria</taxon>
        <taxon>Pseudomonadati</taxon>
        <taxon>Bacteroidota</taxon>
        <taxon>Cytophagia</taxon>
        <taxon>Cytophagales</taxon>
        <taxon>Leadbetterellaceae</taxon>
        <taxon>Jiulongibacter</taxon>
    </lineage>
</organism>
<dbReference type="InterPro" id="IPR024370">
    <property type="entry name" value="PBP_domain"/>
</dbReference>
<dbReference type="SUPFAM" id="SSF53850">
    <property type="entry name" value="Periplasmic binding protein-like II"/>
    <property type="match status" value="1"/>
</dbReference>
<dbReference type="Pfam" id="PF12849">
    <property type="entry name" value="PBP_like_2"/>
    <property type="match status" value="1"/>
</dbReference>
<feature type="domain" description="PBP" evidence="2">
    <location>
        <begin position="54"/>
        <end position="291"/>
    </location>
</feature>
<evidence type="ECO:0000259" key="2">
    <source>
        <dbReference type="Pfam" id="PF12849"/>
    </source>
</evidence>
<accession>A0A0P7BIF5</accession>
<dbReference type="PANTHER" id="PTHR30570">
    <property type="entry name" value="PERIPLASMIC PHOSPHATE BINDING COMPONENT OF PHOSPHATE ABC TRANSPORTER"/>
    <property type="match status" value="1"/>
</dbReference>
<sequence>MAFFLYQTLSFHTSLLKKKLTTMIKNLFLSLLVGLFFISCNKTVQNAEEMHVNEGHITVVADESFKNIVDAEVNAYMSHYPKTEFDIVYVPEQKAIGLMLSDSAELAIVSRPLTEKEQNYYLARNIEYQPGRMALDAVTLITSKDVNLESISMAQLSSILKGEESEYKLVFDNSSSSNLNLMLDKFEIKELSNTNISAAKGTEDVFNFIENSKKSIGVIGHNWISDEDHKPSMALKSRVKILGIQVEDGSVIYPNAQSLRSQSYPLIKTVYLHTTQHRWGVAKGFVRFACSQIGQLVVEKMGLQPYYLIPKKYEMFDTPEISTVE</sequence>
<comment type="caution">
    <text evidence="3">The sequence shown here is derived from an EMBL/GenBank/DDBJ whole genome shotgun (WGS) entry which is preliminary data.</text>
</comment>
<protein>
    <recommendedName>
        <fullName evidence="2">PBP domain-containing protein</fullName>
    </recommendedName>
</protein>
<proteinExistence type="predicted"/>
<gene>
    <name evidence="3" type="ORF">AFM12_16755</name>
</gene>
<dbReference type="EMBL" id="LGTQ01000013">
    <property type="protein sequence ID" value="KPM46889.1"/>
    <property type="molecule type" value="Genomic_DNA"/>
</dbReference>
<evidence type="ECO:0000313" key="4">
    <source>
        <dbReference type="Proteomes" id="UP000050454"/>
    </source>
</evidence>
<reference evidence="3 4" key="1">
    <citation type="submission" date="2015-07" db="EMBL/GenBank/DDBJ databases">
        <title>The draft genome sequence of Leadbetterella sp. JN14-9.</title>
        <authorList>
            <person name="Liu Y."/>
            <person name="Du J."/>
            <person name="Shao Z."/>
        </authorList>
    </citation>
    <scope>NUCLEOTIDE SEQUENCE [LARGE SCALE GENOMIC DNA]</scope>
    <source>
        <strain evidence="3 4">JN14-9</strain>
    </source>
</reference>
<keyword evidence="4" id="KW-1185">Reference proteome</keyword>
<evidence type="ECO:0000256" key="1">
    <source>
        <dbReference type="ARBA" id="ARBA00022729"/>
    </source>
</evidence>
<keyword evidence="1" id="KW-0732">Signal</keyword>
<dbReference type="OrthoDB" id="1450880at2"/>
<dbReference type="AlphaFoldDB" id="A0A0P7BIF5"/>
<dbReference type="Gene3D" id="3.40.190.10">
    <property type="entry name" value="Periplasmic binding protein-like II"/>
    <property type="match status" value="2"/>
</dbReference>
<name>A0A0P7BIF5_9BACT</name>
<dbReference type="Proteomes" id="UP000050454">
    <property type="component" value="Unassembled WGS sequence"/>
</dbReference>
<dbReference type="InterPro" id="IPR050811">
    <property type="entry name" value="Phosphate_ABC_transporter"/>
</dbReference>
<evidence type="ECO:0000313" key="3">
    <source>
        <dbReference type="EMBL" id="KPM46889.1"/>
    </source>
</evidence>
<dbReference type="PANTHER" id="PTHR30570:SF1">
    <property type="entry name" value="PHOSPHATE-BINDING PROTEIN PSTS"/>
    <property type="match status" value="1"/>
</dbReference>